<organism evidence="2 3">
    <name type="scientific">Rhizoctonia solani</name>
    <dbReference type="NCBI Taxonomy" id="456999"/>
    <lineage>
        <taxon>Eukaryota</taxon>
        <taxon>Fungi</taxon>
        <taxon>Dikarya</taxon>
        <taxon>Basidiomycota</taxon>
        <taxon>Agaricomycotina</taxon>
        <taxon>Agaricomycetes</taxon>
        <taxon>Cantharellales</taxon>
        <taxon>Ceratobasidiaceae</taxon>
        <taxon>Rhizoctonia</taxon>
    </lineage>
</organism>
<gene>
    <name evidence="2" type="ORF">RDB_LOCUS82914</name>
</gene>
<name>A0A8H3B4K5_9AGAM</name>
<accession>A0A8H3B4K5</accession>
<sequence length="170" mass="18727">MPLYMLTGRPRTRIKKYGPEWNKRSKPDKGAAPQPFYFVDPPQEFDNRGKELSPDAQIDRCYPNICKNRPYGSSLAYALLTKTQAALFSAISTAFVIESYKNLKQDPADVSAQTLLIIAQNIAAMANGSQPTSVSPSSEQAEAPPFTAPLSAIFVNTLWFLSLSLSEPSH</sequence>
<proteinExistence type="predicted"/>
<evidence type="ECO:0000259" key="1">
    <source>
        <dbReference type="Pfam" id="PF20153"/>
    </source>
</evidence>
<dbReference type="Proteomes" id="UP000663843">
    <property type="component" value="Unassembled WGS sequence"/>
</dbReference>
<evidence type="ECO:0000313" key="3">
    <source>
        <dbReference type="Proteomes" id="UP000663843"/>
    </source>
</evidence>
<dbReference type="Pfam" id="PF20153">
    <property type="entry name" value="DUF6535"/>
    <property type="match status" value="1"/>
</dbReference>
<dbReference type="InterPro" id="IPR045338">
    <property type="entry name" value="DUF6535"/>
</dbReference>
<reference evidence="2" key="1">
    <citation type="submission" date="2021-01" db="EMBL/GenBank/DDBJ databases">
        <authorList>
            <person name="Kaushik A."/>
        </authorList>
    </citation>
    <scope>NUCLEOTIDE SEQUENCE</scope>
    <source>
        <strain evidence="2">AG2-2IIIB</strain>
    </source>
</reference>
<evidence type="ECO:0000313" key="2">
    <source>
        <dbReference type="EMBL" id="CAE6447698.1"/>
    </source>
</evidence>
<feature type="domain" description="DUF6535" evidence="1">
    <location>
        <begin position="85"/>
        <end position="166"/>
    </location>
</feature>
<protein>
    <recommendedName>
        <fullName evidence="1">DUF6535 domain-containing protein</fullName>
    </recommendedName>
</protein>
<dbReference type="AlphaFoldDB" id="A0A8H3B4K5"/>
<comment type="caution">
    <text evidence="2">The sequence shown here is derived from an EMBL/GenBank/DDBJ whole genome shotgun (WGS) entry which is preliminary data.</text>
</comment>
<dbReference type="EMBL" id="CAJMWT010002586">
    <property type="protein sequence ID" value="CAE6447698.1"/>
    <property type="molecule type" value="Genomic_DNA"/>
</dbReference>